<name>A0A3E2H7E0_SCYLI</name>
<dbReference type="SUPFAM" id="SSF63829">
    <property type="entry name" value="Calcium-dependent phosphotriesterase"/>
    <property type="match status" value="1"/>
</dbReference>
<dbReference type="AlphaFoldDB" id="A0A3E2H7E0"/>
<dbReference type="OMA" id="NFTWIEN"/>
<sequence length="337" mass="36163">MSTLFAGLASAVLAASTYDLHTIHQFPNFTWIENIAIRSNGQILGTDVAGGQIFLVDPKCPQVKPPVIAQFPKGSTVAGITEVEDDVFYIVSALGYVYNFTFQANTTSVWKVDMRQYAHTEKASIRKVVDIPAIVVPNGMTTLSKIDNTILIADTGAGAVWKVNVHTGAHQIVFDHPYLKPISTAHPPFGVNGIHIIEKQTSKSKSIPTLYFSNTDRGYLGTVPISLETGKPTGKVLLLSNSVHAADDFAVDSCGNVWLCENVLNTLVRVFPDGHVQTIAGGQNSTALIGPVAVAFGRGCDDRDVLYISTDGLTTNPTTRQPLTTNGKIAAIDIREG</sequence>
<organism evidence="1 2">
    <name type="scientific">Scytalidium lignicola</name>
    <name type="common">Hyphomycete</name>
    <dbReference type="NCBI Taxonomy" id="5539"/>
    <lineage>
        <taxon>Eukaryota</taxon>
        <taxon>Fungi</taxon>
        <taxon>Dikarya</taxon>
        <taxon>Ascomycota</taxon>
        <taxon>Pezizomycotina</taxon>
        <taxon>Leotiomycetes</taxon>
        <taxon>Leotiomycetes incertae sedis</taxon>
        <taxon>Scytalidium</taxon>
    </lineage>
</organism>
<evidence type="ECO:0000313" key="2">
    <source>
        <dbReference type="Proteomes" id="UP000258309"/>
    </source>
</evidence>
<dbReference type="Gene3D" id="2.120.10.30">
    <property type="entry name" value="TolB, C-terminal domain"/>
    <property type="match status" value="1"/>
</dbReference>
<dbReference type="EMBL" id="NCSJ02000133">
    <property type="protein sequence ID" value="RFU29294.1"/>
    <property type="molecule type" value="Genomic_DNA"/>
</dbReference>
<dbReference type="OrthoDB" id="9977941at2759"/>
<comment type="caution">
    <text evidence="1">The sequence shown here is derived from an EMBL/GenBank/DDBJ whole genome shotgun (WGS) entry which is preliminary data.</text>
</comment>
<evidence type="ECO:0000313" key="1">
    <source>
        <dbReference type="EMBL" id="RFU29294.1"/>
    </source>
</evidence>
<accession>A0A3E2H7E0</accession>
<dbReference type="Proteomes" id="UP000258309">
    <property type="component" value="Unassembled WGS sequence"/>
</dbReference>
<feature type="non-terminal residue" evidence="1">
    <location>
        <position position="1"/>
    </location>
</feature>
<gene>
    <name evidence="1" type="ORF">B7463_g7025</name>
</gene>
<proteinExistence type="predicted"/>
<keyword evidence="2" id="KW-1185">Reference proteome</keyword>
<evidence type="ECO:0008006" key="3">
    <source>
        <dbReference type="Google" id="ProtNLM"/>
    </source>
</evidence>
<protein>
    <recommendedName>
        <fullName evidence="3">SMP-30/Gluconolactonase/LRE-like region domain-containing protein</fullName>
    </recommendedName>
</protein>
<dbReference type="PANTHER" id="PTHR42060">
    <property type="entry name" value="NHL REPEAT-CONTAINING PROTEIN-RELATED"/>
    <property type="match status" value="1"/>
</dbReference>
<feature type="non-terminal residue" evidence="1">
    <location>
        <position position="337"/>
    </location>
</feature>
<dbReference type="PANTHER" id="PTHR42060:SF1">
    <property type="entry name" value="NHL REPEAT-CONTAINING PROTEIN"/>
    <property type="match status" value="1"/>
</dbReference>
<dbReference type="InterPro" id="IPR052998">
    <property type="entry name" value="Hetero-Diels-Alderase-like"/>
</dbReference>
<dbReference type="InterPro" id="IPR011042">
    <property type="entry name" value="6-blade_b-propeller_TolB-like"/>
</dbReference>
<dbReference type="STRING" id="5539.A0A3E2H7E0"/>
<reference evidence="1 2" key="1">
    <citation type="submission" date="2018-05" db="EMBL/GenBank/DDBJ databases">
        <title>Draft genome sequence of Scytalidium lignicola DSM 105466, a ubiquitous saprotrophic fungus.</title>
        <authorList>
            <person name="Buettner E."/>
            <person name="Gebauer A.M."/>
            <person name="Hofrichter M."/>
            <person name="Liers C."/>
            <person name="Kellner H."/>
        </authorList>
    </citation>
    <scope>NUCLEOTIDE SEQUENCE [LARGE SCALE GENOMIC DNA]</scope>
    <source>
        <strain evidence="1 2">DSM 105466</strain>
    </source>
</reference>